<evidence type="ECO:0000313" key="2">
    <source>
        <dbReference type="Proteomes" id="UP000824044"/>
    </source>
</evidence>
<gene>
    <name evidence="1" type="ORF">H9812_05970</name>
</gene>
<reference evidence="1" key="1">
    <citation type="journal article" date="2021" name="PeerJ">
        <title>Extensive microbial diversity within the chicken gut microbiome revealed by metagenomics and culture.</title>
        <authorList>
            <person name="Gilroy R."/>
            <person name="Ravi A."/>
            <person name="Getino M."/>
            <person name="Pursley I."/>
            <person name="Horton D.L."/>
            <person name="Alikhan N.F."/>
            <person name="Baker D."/>
            <person name="Gharbi K."/>
            <person name="Hall N."/>
            <person name="Watson M."/>
            <person name="Adriaenssens E.M."/>
            <person name="Foster-Nyarko E."/>
            <person name="Jarju S."/>
            <person name="Secka A."/>
            <person name="Antonio M."/>
            <person name="Oren A."/>
            <person name="Chaudhuri R.R."/>
            <person name="La Ragione R."/>
            <person name="Hildebrand F."/>
            <person name="Pallen M.J."/>
        </authorList>
    </citation>
    <scope>NUCLEOTIDE SEQUENCE</scope>
    <source>
        <strain evidence="1">CHK33-5263</strain>
    </source>
</reference>
<evidence type="ECO:0008006" key="3">
    <source>
        <dbReference type="Google" id="ProtNLM"/>
    </source>
</evidence>
<protein>
    <recommendedName>
        <fullName evidence="3">DNA polymerase III subunit delta</fullName>
    </recommendedName>
</protein>
<accession>A0A9D2DXQ8</accession>
<dbReference type="Gene3D" id="3.40.50.300">
    <property type="entry name" value="P-loop containing nucleotide triphosphate hydrolases"/>
    <property type="match status" value="1"/>
</dbReference>
<evidence type="ECO:0000313" key="1">
    <source>
        <dbReference type="EMBL" id="HIZ24998.1"/>
    </source>
</evidence>
<dbReference type="InterPro" id="IPR027417">
    <property type="entry name" value="P-loop_NTPase"/>
</dbReference>
<comment type="caution">
    <text evidence="1">The sequence shown here is derived from an EMBL/GenBank/DDBJ whole genome shotgun (WGS) entry which is preliminary data.</text>
</comment>
<dbReference type="SUPFAM" id="SSF52540">
    <property type="entry name" value="P-loop containing nucleoside triphosphate hydrolases"/>
    <property type="match status" value="1"/>
</dbReference>
<sequence>MRELFSSTTAYRTIAPGAQRDAQAHFTLVLFPDGRYLRDLLTLCAEAFFGAAEGSRVQKLIAAESYADCLFYPARGAKLTADGAADLIGESALRPVEGSKKLFVLDAFQTVTPLVQNKLLKILEEPPESVYFLAGATAEHTVLPTVLSRADKIAVPPFSEEAIAAALTRKYGDVPGIAEAAAACGGIFSAAEDLLEGGGAAFRLAVRFLTEADTVRVCREVGDAPKGTFLPALRLVLRDVAMYAAGQGQYAVLREKEIKTIAARMPAGVAIAALRFAASAEREIQFNANPAQAALTLALRIAKEREIWQKLS</sequence>
<organism evidence="1 2">
    <name type="scientific">Candidatus Gallimonas intestinigallinarum</name>
    <dbReference type="NCBI Taxonomy" id="2838604"/>
    <lineage>
        <taxon>Bacteria</taxon>
        <taxon>Bacillati</taxon>
        <taxon>Bacillota</taxon>
        <taxon>Clostridia</taxon>
        <taxon>Candidatus Gallimonas</taxon>
    </lineage>
</organism>
<dbReference type="Proteomes" id="UP000824044">
    <property type="component" value="Unassembled WGS sequence"/>
</dbReference>
<dbReference type="Pfam" id="PF13177">
    <property type="entry name" value="DNA_pol3_delta2"/>
    <property type="match status" value="1"/>
</dbReference>
<dbReference type="AlphaFoldDB" id="A0A9D2DXQ8"/>
<dbReference type="EMBL" id="DXBS01000114">
    <property type="protein sequence ID" value="HIZ24998.1"/>
    <property type="molecule type" value="Genomic_DNA"/>
</dbReference>
<proteinExistence type="predicted"/>
<name>A0A9D2DXQ8_9FIRM</name>
<reference evidence="1" key="2">
    <citation type="submission" date="2021-04" db="EMBL/GenBank/DDBJ databases">
        <authorList>
            <person name="Gilroy R."/>
        </authorList>
    </citation>
    <scope>NUCLEOTIDE SEQUENCE</scope>
    <source>
        <strain evidence="1">CHK33-5263</strain>
    </source>
</reference>